<keyword evidence="8" id="KW-0472">Membrane</keyword>
<comment type="caution">
    <text evidence="10">The sequence shown here is derived from an EMBL/GenBank/DDBJ whole genome shotgun (WGS) entry which is preliminary data.</text>
</comment>
<evidence type="ECO:0000259" key="9">
    <source>
        <dbReference type="PROSITE" id="PS50893"/>
    </source>
</evidence>
<dbReference type="PANTHER" id="PTHR24223:SF456">
    <property type="entry name" value="MULTIDRUG RESISTANCE-ASSOCIATED PROTEIN LETHAL(2)03659"/>
    <property type="match status" value="1"/>
</dbReference>
<dbReference type="GO" id="GO:0016887">
    <property type="term" value="F:ATP hydrolysis activity"/>
    <property type="evidence" value="ECO:0007669"/>
    <property type="project" value="InterPro"/>
</dbReference>
<evidence type="ECO:0000256" key="2">
    <source>
        <dbReference type="ARBA" id="ARBA00009726"/>
    </source>
</evidence>
<keyword evidence="3" id="KW-0813">Transport</keyword>
<dbReference type="InterPro" id="IPR027417">
    <property type="entry name" value="P-loop_NTPase"/>
</dbReference>
<dbReference type="Gene3D" id="3.40.50.300">
    <property type="entry name" value="P-loop containing nucleotide triphosphate hydrolases"/>
    <property type="match status" value="1"/>
</dbReference>
<keyword evidence="6" id="KW-0067">ATP-binding</keyword>
<name>A0AAE0L298_9CHLO</name>
<dbReference type="PANTHER" id="PTHR24223">
    <property type="entry name" value="ATP-BINDING CASSETTE SUB-FAMILY C"/>
    <property type="match status" value="1"/>
</dbReference>
<evidence type="ECO:0000256" key="6">
    <source>
        <dbReference type="ARBA" id="ARBA00022840"/>
    </source>
</evidence>
<dbReference type="CDD" id="cd03244">
    <property type="entry name" value="ABCC_MRP_domain2"/>
    <property type="match status" value="1"/>
</dbReference>
<dbReference type="GO" id="GO:0005524">
    <property type="term" value="F:ATP binding"/>
    <property type="evidence" value="ECO:0007669"/>
    <property type="project" value="UniProtKB-KW"/>
</dbReference>
<protein>
    <recommendedName>
        <fullName evidence="9">ABC transporter domain-containing protein</fullName>
    </recommendedName>
</protein>
<evidence type="ECO:0000256" key="3">
    <source>
        <dbReference type="ARBA" id="ARBA00022448"/>
    </source>
</evidence>
<keyword evidence="11" id="KW-1185">Reference proteome</keyword>
<evidence type="ECO:0000256" key="1">
    <source>
        <dbReference type="ARBA" id="ARBA00004141"/>
    </source>
</evidence>
<evidence type="ECO:0000256" key="8">
    <source>
        <dbReference type="ARBA" id="ARBA00023136"/>
    </source>
</evidence>
<dbReference type="InterPro" id="IPR003593">
    <property type="entry name" value="AAA+_ATPase"/>
</dbReference>
<dbReference type="PROSITE" id="PS00211">
    <property type="entry name" value="ABC_TRANSPORTER_1"/>
    <property type="match status" value="1"/>
</dbReference>
<comment type="subcellular location">
    <subcellularLocation>
        <location evidence="1">Membrane</location>
        <topology evidence="1">Multi-pass membrane protein</topology>
    </subcellularLocation>
</comment>
<dbReference type="AlphaFoldDB" id="A0AAE0L298"/>
<keyword evidence="4" id="KW-0812">Transmembrane</keyword>
<keyword evidence="7" id="KW-1133">Transmembrane helix</keyword>
<accession>A0AAE0L298</accession>
<sequence>MPSLLHPISNLHAVHPRLPCRSPSWPCLISSTRTHGRLSFDDLPDVLKGVSLQVSGGLKVGVVGRTGSGKSSLLLALARLNQISSGSVSIDGVNISKVSLGALRSTLAVIPQQPHLFSGTLRFNLDPSGRFSDSALRQALKDVQLHTLLESVKAAGADSASTHRDGAGLGLMVQEGGSNLSVGERQLVSLARALLHRRPIVVMDEATANVDYDTDAIIQRIVRESEAIRTSTLVVVAHRLRTIMDADVVVVLERGKVVEIGSPRELLERHNSIFASMAAKASFRIEELAAIERLAAERKIRCEPARAAPDMHPVDITQGRNENPIKKLRQMSALAGSNMVLAGSDTADVAF</sequence>
<dbReference type="GO" id="GO:0016020">
    <property type="term" value="C:membrane"/>
    <property type="evidence" value="ECO:0007669"/>
    <property type="project" value="UniProtKB-SubCell"/>
</dbReference>
<evidence type="ECO:0000313" key="11">
    <source>
        <dbReference type="Proteomes" id="UP001190700"/>
    </source>
</evidence>
<evidence type="ECO:0000256" key="7">
    <source>
        <dbReference type="ARBA" id="ARBA00022989"/>
    </source>
</evidence>
<dbReference type="InterPro" id="IPR003439">
    <property type="entry name" value="ABC_transporter-like_ATP-bd"/>
</dbReference>
<dbReference type="PROSITE" id="PS50893">
    <property type="entry name" value="ABC_TRANSPORTER_2"/>
    <property type="match status" value="1"/>
</dbReference>
<dbReference type="Proteomes" id="UP001190700">
    <property type="component" value="Unassembled WGS sequence"/>
</dbReference>
<evidence type="ECO:0000256" key="4">
    <source>
        <dbReference type="ARBA" id="ARBA00022692"/>
    </source>
</evidence>
<dbReference type="Pfam" id="PF00005">
    <property type="entry name" value="ABC_tran"/>
    <property type="match status" value="1"/>
</dbReference>
<reference evidence="10 11" key="1">
    <citation type="journal article" date="2015" name="Genome Biol. Evol.">
        <title>Comparative Genomics of a Bacterivorous Green Alga Reveals Evolutionary Causalities and Consequences of Phago-Mixotrophic Mode of Nutrition.</title>
        <authorList>
            <person name="Burns J.A."/>
            <person name="Paasch A."/>
            <person name="Narechania A."/>
            <person name="Kim E."/>
        </authorList>
    </citation>
    <scope>NUCLEOTIDE SEQUENCE [LARGE SCALE GENOMIC DNA]</scope>
    <source>
        <strain evidence="10 11">PLY_AMNH</strain>
    </source>
</reference>
<dbReference type="SUPFAM" id="SSF52540">
    <property type="entry name" value="P-loop containing nucleoside triphosphate hydrolases"/>
    <property type="match status" value="1"/>
</dbReference>
<feature type="domain" description="ABC transporter" evidence="9">
    <location>
        <begin position="32"/>
        <end position="279"/>
    </location>
</feature>
<dbReference type="SMART" id="SM00382">
    <property type="entry name" value="AAA"/>
    <property type="match status" value="1"/>
</dbReference>
<dbReference type="InterPro" id="IPR017871">
    <property type="entry name" value="ABC_transporter-like_CS"/>
</dbReference>
<dbReference type="EMBL" id="LGRX02011168">
    <property type="protein sequence ID" value="KAK3269179.1"/>
    <property type="molecule type" value="Genomic_DNA"/>
</dbReference>
<dbReference type="GO" id="GO:0042626">
    <property type="term" value="F:ATPase-coupled transmembrane transporter activity"/>
    <property type="evidence" value="ECO:0007669"/>
    <property type="project" value="TreeGrafter"/>
</dbReference>
<organism evidence="10 11">
    <name type="scientific">Cymbomonas tetramitiformis</name>
    <dbReference type="NCBI Taxonomy" id="36881"/>
    <lineage>
        <taxon>Eukaryota</taxon>
        <taxon>Viridiplantae</taxon>
        <taxon>Chlorophyta</taxon>
        <taxon>Pyramimonadophyceae</taxon>
        <taxon>Pyramimonadales</taxon>
        <taxon>Pyramimonadaceae</taxon>
        <taxon>Cymbomonas</taxon>
    </lineage>
</organism>
<dbReference type="FunFam" id="3.40.50.300:FF:000630">
    <property type="entry name" value="ATP-binding cassette (ABC) transporter, putative"/>
    <property type="match status" value="1"/>
</dbReference>
<dbReference type="InterPro" id="IPR050173">
    <property type="entry name" value="ABC_transporter_C-like"/>
</dbReference>
<keyword evidence="5" id="KW-0547">Nucleotide-binding</keyword>
<comment type="similarity">
    <text evidence="2">Belongs to the ABC transporter superfamily. ABCC family. Conjugate transporter (TC 3.A.1.208) subfamily.</text>
</comment>
<proteinExistence type="inferred from homology"/>
<evidence type="ECO:0000313" key="10">
    <source>
        <dbReference type="EMBL" id="KAK3269179.1"/>
    </source>
</evidence>
<gene>
    <name evidence="10" type="ORF">CYMTET_22365</name>
</gene>
<evidence type="ECO:0000256" key="5">
    <source>
        <dbReference type="ARBA" id="ARBA00022741"/>
    </source>
</evidence>